<accession>A0ABT7NB62</accession>
<keyword evidence="1" id="KW-0328">Glycosyltransferase</keyword>
<dbReference type="EC" id="2.4.-.-" evidence="1"/>
<dbReference type="Proteomes" id="UP001174908">
    <property type="component" value="Unassembled WGS sequence"/>
</dbReference>
<dbReference type="EMBL" id="JASZYV010000002">
    <property type="protein sequence ID" value="MDM0045157.1"/>
    <property type="molecule type" value="Genomic_DNA"/>
</dbReference>
<reference evidence="1" key="1">
    <citation type="submission" date="2023-06" db="EMBL/GenBank/DDBJ databases">
        <authorList>
            <person name="Jiang Y."/>
            <person name="Liu Q."/>
        </authorList>
    </citation>
    <scope>NUCLEOTIDE SEQUENCE</scope>
    <source>
        <strain evidence="1">CGMCC 1.12089</strain>
    </source>
</reference>
<dbReference type="SUPFAM" id="SSF53756">
    <property type="entry name" value="UDP-Glycosyltransferase/glycogen phosphorylase"/>
    <property type="match status" value="1"/>
</dbReference>
<keyword evidence="2" id="KW-1185">Reference proteome</keyword>
<sequence>MLLHKISPVDYVDPWNKGYAQRMHMLTKSKTRVAYFYEEANNSTFRYRAYNMVQVLNGAPEYGVSGGYFFLTDALHFDEIAKTADVLVICRSRYCARLAALVMKFRARGKRVLFDVDDLVFDTDYAHLIMDTLGVNLSQEQVLNDWFAMISRMGQTLRLCDGAITTNAYLAGKIKEFSGLPVHVVPNFMNQEQLAVSSAVFEAKQHQAFQSQGRKCFGYFSGSPSHQHDFAIVEHALATVLAERDDVEVAVVGYIEKGVLLSSFSERIKYFPFQDYVNLQRLVGQVEFNLMPLQSNSFTDCKSELKYFEAAAVGTLSIASPSFTYSRAIQHDATGYLSKAHEWVDMMMHALDRSVDYASMADAARADALNKFGWQVQVPTILQALGFSEDS</sequence>
<evidence type="ECO:0000313" key="2">
    <source>
        <dbReference type="Proteomes" id="UP001174908"/>
    </source>
</evidence>
<name>A0ABT7NB62_9BURK</name>
<protein>
    <submittedName>
        <fullName evidence="1">Glycosyltransferase</fullName>
        <ecNumber evidence="1">2.4.-.-</ecNumber>
    </submittedName>
</protein>
<gene>
    <name evidence="1" type="ORF">QTH91_11740</name>
</gene>
<comment type="caution">
    <text evidence="1">The sequence shown here is derived from an EMBL/GenBank/DDBJ whole genome shotgun (WGS) entry which is preliminary data.</text>
</comment>
<dbReference type="RefSeq" id="WP_286660254.1">
    <property type="nucleotide sequence ID" value="NZ_JASZYV010000002.1"/>
</dbReference>
<proteinExistence type="predicted"/>
<dbReference type="Gene3D" id="3.40.50.2000">
    <property type="entry name" value="Glycogen Phosphorylase B"/>
    <property type="match status" value="1"/>
</dbReference>
<evidence type="ECO:0000313" key="1">
    <source>
        <dbReference type="EMBL" id="MDM0045157.1"/>
    </source>
</evidence>
<organism evidence="1 2">
    <name type="scientific">Variovorax dokdonensis</name>
    <dbReference type="NCBI Taxonomy" id="344883"/>
    <lineage>
        <taxon>Bacteria</taxon>
        <taxon>Pseudomonadati</taxon>
        <taxon>Pseudomonadota</taxon>
        <taxon>Betaproteobacteria</taxon>
        <taxon>Burkholderiales</taxon>
        <taxon>Comamonadaceae</taxon>
        <taxon>Variovorax</taxon>
    </lineage>
</organism>
<keyword evidence="1" id="KW-0808">Transferase</keyword>
<dbReference type="GO" id="GO:0016757">
    <property type="term" value="F:glycosyltransferase activity"/>
    <property type="evidence" value="ECO:0007669"/>
    <property type="project" value="UniProtKB-KW"/>
</dbReference>